<keyword evidence="4" id="KW-0762">Sugar transport</keyword>
<dbReference type="PANTHER" id="PTHR32502">
    <property type="entry name" value="N-ACETYLGALACTOSAMINE PERMEASE II COMPONENT-RELATED"/>
    <property type="match status" value="1"/>
</dbReference>
<dbReference type="PROSITE" id="PS51106">
    <property type="entry name" value="PTS_EIIC_TYPE_4"/>
    <property type="match status" value="1"/>
</dbReference>
<keyword evidence="7 9" id="KW-1133">Transmembrane helix</keyword>
<evidence type="ECO:0000256" key="2">
    <source>
        <dbReference type="ARBA" id="ARBA00022448"/>
    </source>
</evidence>
<evidence type="ECO:0000313" key="11">
    <source>
        <dbReference type="Proteomes" id="UP000033533"/>
    </source>
</evidence>
<evidence type="ECO:0000256" key="8">
    <source>
        <dbReference type="ARBA" id="ARBA00023136"/>
    </source>
</evidence>
<keyword evidence="5" id="KW-0598">Phosphotransferase system</keyword>
<dbReference type="OrthoDB" id="1649937at2"/>
<evidence type="ECO:0000256" key="5">
    <source>
        <dbReference type="ARBA" id="ARBA00022683"/>
    </source>
</evidence>
<dbReference type="PANTHER" id="PTHR32502:SF8">
    <property type="entry name" value="N-ACETYLGALACTOSAMINE PERMEASE IIC COMPONENT 1"/>
    <property type="match status" value="1"/>
</dbReference>
<dbReference type="STRING" id="1218493.JF76_08030"/>
<dbReference type="EMBL" id="JXBY01000018">
    <property type="protein sequence ID" value="KJY55859.1"/>
    <property type="molecule type" value="Genomic_DNA"/>
</dbReference>
<evidence type="ECO:0000256" key="7">
    <source>
        <dbReference type="ARBA" id="ARBA00022989"/>
    </source>
</evidence>
<accession>A0A0F4LC53</accession>
<dbReference type="Proteomes" id="UP000033533">
    <property type="component" value="Unassembled WGS sequence"/>
</dbReference>
<dbReference type="GO" id="GO:0009401">
    <property type="term" value="P:phosphoenolpyruvate-dependent sugar phosphotransferase system"/>
    <property type="evidence" value="ECO:0007669"/>
    <property type="project" value="UniProtKB-KW"/>
</dbReference>
<dbReference type="HOGENOM" id="CLU_069101_2_0_9"/>
<proteinExistence type="predicted"/>
<feature type="transmembrane region" description="Helical" evidence="9">
    <location>
        <begin position="137"/>
        <end position="159"/>
    </location>
</feature>
<sequence length="272" mass="29066">MLVPALWVALIMFVGNFSDCGMSDPMIRRPLVMSMLVGLALGDLKTGIIMGASLEVIFLGISGIGGAMPSDSMTGSIFGTAFAILNHQGVAVALSLAVPISLLAVFVNQLVIFIRGLLLSTFEKYAEEDKSKSIERLHYLSIFGGPLVYALIGFLGIYLGSGSISALVKAIPPVVMNGLTVLGQMLPALGIALLLNMIYEKGNMLYLLLGFVLSSYLKLPIIAVALIGIILAFILASIDKNILEVKNMKTPKAKAVSEDYTNNSLEEDFFND</sequence>
<keyword evidence="8 9" id="KW-0472">Membrane</keyword>
<dbReference type="AlphaFoldDB" id="A0A0F4LC53"/>
<feature type="transmembrane region" description="Helical" evidence="9">
    <location>
        <begin position="219"/>
        <end position="238"/>
    </location>
</feature>
<evidence type="ECO:0000256" key="9">
    <source>
        <dbReference type="SAM" id="Phobius"/>
    </source>
</evidence>
<keyword evidence="2" id="KW-0813">Transport</keyword>
<feature type="transmembrane region" description="Helical" evidence="9">
    <location>
        <begin position="179"/>
        <end position="199"/>
    </location>
</feature>
<feature type="transmembrane region" description="Helical" evidence="9">
    <location>
        <begin position="89"/>
        <end position="117"/>
    </location>
</feature>
<evidence type="ECO:0000256" key="6">
    <source>
        <dbReference type="ARBA" id="ARBA00022692"/>
    </source>
</evidence>
<protein>
    <submittedName>
        <fullName evidence="10">PTS Man IIC</fullName>
    </submittedName>
</protein>
<evidence type="ECO:0000256" key="4">
    <source>
        <dbReference type="ARBA" id="ARBA00022597"/>
    </source>
</evidence>
<comment type="caution">
    <text evidence="10">The sequence shown here is derived from an EMBL/GenBank/DDBJ whole genome shotgun (WGS) entry which is preliminary data.</text>
</comment>
<evidence type="ECO:0000313" key="10">
    <source>
        <dbReference type="EMBL" id="KJY55859.1"/>
    </source>
</evidence>
<reference evidence="10 11" key="1">
    <citation type="submission" date="2014-12" db="EMBL/GenBank/DDBJ databases">
        <title>Comparative genomics of the lactic acid bacteria isolated from the honey bee gut.</title>
        <authorList>
            <person name="Ellegaard K.M."/>
            <person name="Tamarit D."/>
            <person name="Javelind E."/>
            <person name="Olofsson T."/>
            <person name="Andersson S.G."/>
            <person name="Vasquez A."/>
        </authorList>
    </citation>
    <scope>NUCLEOTIDE SEQUENCE [LARGE SCALE GENOMIC DNA]</scope>
    <source>
        <strain evidence="10 11">Biut2</strain>
    </source>
</reference>
<dbReference type="Pfam" id="PF03609">
    <property type="entry name" value="EII-Sor"/>
    <property type="match status" value="1"/>
</dbReference>
<dbReference type="InterPro" id="IPR004700">
    <property type="entry name" value="PTS_IIC_man"/>
</dbReference>
<gene>
    <name evidence="10" type="ORF">JF76_08030</name>
</gene>
<dbReference type="InterPro" id="IPR050303">
    <property type="entry name" value="GatZ_KbaZ_carbometab"/>
</dbReference>
<dbReference type="RefSeq" id="WP_045927937.1">
    <property type="nucleotide sequence ID" value="NZ_JBHSZS010000009.1"/>
</dbReference>
<feature type="transmembrane region" description="Helical" evidence="9">
    <location>
        <begin position="47"/>
        <end position="68"/>
    </location>
</feature>
<evidence type="ECO:0000256" key="3">
    <source>
        <dbReference type="ARBA" id="ARBA00022475"/>
    </source>
</evidence>
<comment type="subcellular location">
    <subcellularLocation>
        <location evidence="1">Cell membrane</location>
        <topology evidence="1">Multi-pass membrane protein</topology>
    </subcellularLocation>
</comment>
<dbReference type="PATRIC" id="fig|1218493.3.peg.849"/>
<name>A0A0F4LC53_9LACO</name>
<keyword evidence="3" id="KW-1003">Cell membrane</keyword>
<organism evidence="10 11">
    <name type="scientific">Lactobacillus kullabergensis</name>
    <dbReference type="NCBI Taxonomy" id="1218493"/>
    <lineage>
        <taxon>Bacteria</taxon>
        <taxon>Bacillati</taxon>
        <taxon>Bacillota</taxon>
        <taxon>Bacilli</taxon>
        <taxon>Lactobacillales</taxon>
        <taxon>Lactobacillaceae</taxon>
        <taxon>Lactobacillus</taxon>
    </lineage>
</organism>
<keyword evidence="6 9" id="KW-0812">Transmembrane</keyword>
<dbReference type="GO" id="GO:0005886">
    <property type="term" value="C:plasma membrane"/>
    <property type="evidence" value="ECO:0007669"/>
    <property type="project" value="UniProtKB-SubCell"/>
</dbReference>
<evidence type="ECO:0000256" key="1">
    <source>
        <dbReference type="ARBA" id="ARBA00004651"/>
    </source>
</evidence>